<evidence type="ECO:0000256" key="1">
    <source>
        <dbReference type="SAM" id="MobiDB-lite"/>
    </source>
</evidence>
<dbReference type="PROSITE" id="PS51257">
    <property type="entry name" value="PROKAR_LIPOPROTEIN"/>
    <property type="match status" value="1"/>
</dbReference>
<dbReference type="InterPro" id="IPR039568">
    <property type="entry name" value="Peptidase_MA-like_dom"/>
</dbReference>
<gene>
    <name evidence="4" type="ORF">GCM10009855_18900</name>
</gene>
<dbReference type="Proteomes" id="UP001501170">
    <property type="component" value="Unassembled WGS sequence"/>
</dbReference>
<name>A0ABP5UFB8_9ACTN</name>
<dbReference type="Pfam" id="PF13485">
    <property type="entry name" value="Peptidase_MA_2"/>
    <property type="match status" value="1"/>
</dbReference>
<sequence>MRPQRAAIAATVLAAVTAASLTACGSVADHPSASSSPTVATTPLNPFEQQRYDGVTALLDQLSSTLRNGDRRGLSELIDPAATVEFRHRLDAVAADFASAPVGKPLKLKEFRYRVAPQTGPEHLLEPDFEAKLEAAGASDSWVTPVDLDYALGGASSPGLDEPTVTLHQSLTFARYGDDWKVVGDGGLAPDPSQASRENPKAPEVGPWAFPGLSANDVRTSGGTSTVLCYRGAEKTAAQVAEILPAAVDEVSKFWGDDWVRRIAVISTADGAQFSGLTRTVPVDTSAAAAATVYTMIDRQNQQVVGQRIVLTPAARALSKPALAVVIRHELTHVASRLNTAENAPLWLTEGVPEYVGRKGTYRDFVDAAPELAAAVAAGDVPKALPSDGSFSVDSDAARIAYQEAWSFAAFVGQKFGEEKLKKMYIGVGKGGDTSTTDDAMKDALGADKSTVVADWQAWLRTQVRR</sequence>
<feature type="domain" description="Peptidase MA-like" evidence="3">
    <location>
        <begin position="327"/>
        <end position="461"/>
    </location>
</feature>
<keyword evidence="5" id="KW-1185">Reference proteome</keyword>
<keyword evidence="2" id="KW-0732">Signal</keyword>
<reference evidence="5" key="1">
    <citation type="journal article" date="2019" name="Int. J. Syst. Evol. Microbiol.">
        <title>The Global Catalogue of Microorganisms (GCM) 10K type strain sequencing project: providing services to taxonomists for standard genome sequencing and annotation.</title>
        <authorList>
            <consortium name="The Broad Institute Genomics Platform"/>
            <consortium name="The Broad Institute Genome Sequencing Center for Infectious Disease"/>
            <person name="Wu L."/>
            <person name="Ma J."/>
        </authorList>
    </citation>
    <scope>NUCLEOTIDE SEQUENCE [LARGE SCALE GENOMIC DNA]</scope>
    <source>
        <strain evidence="5">JCM 16227</strain>
    </source>
</reference>
<evidence type="ECO:0000256" key="2">
    <source>
        <dbReference type="SAM" id="SignalP"/>
    </source>
</evidence>
<proteinExistence type="predicted"/>
<evidence type="ECO:0000313" key="4">
    <source>
        <dbReference type="EMBL" id="GAA2379055.1"/>
    </source>
</evidence>
<feature type="chain" id="PRO_5045312918" description="Peptidase MA-like domain-containing protein" evidence="2">
    <location>
        <begin position="29"/>
        <end position="466"/>
    </location>
</feature>
<evidence type="ECO:0000313" key="5">
    <source>
        <dbReference type="Proteomes" id="UP001501170"/>
    </source>
</evidence>
<accession>A0ABP5UFB8</accession>
<evidence type="ECO:0000259" key="3">
    <source>
        <dbReference type="Pfam" id="PF13485"/>
    </source>
</evidence>
<feature type="signal peptide" evidence="2">
    <location>
        <begin position="1"/>
        <end position="28"/>
    </location>
</feature>
<feature type="region of interest" description="Disordered" evidence="1">
    <location>
        <begin position="185"/>
        <end position="210"/>
    </location>
</feature>
<dbReference type="EMBL" id="BAAARB010000008">
    <property type="protein sequence ID" value="GAA2379055.1"/>
    <property type="molecule type" value="Genomic_DNA"/>
</dbReference>
<comment type="caution">
    <text evidence="4">The sequence shown here is derived from an EMBL/GenBank/DDBJ whole genome shotgun (WGS) entry which is preliminary data.</text>
</comment>
<organism evidence="4 5">
    <name type="scientific">Gordonia cholesterolivorans</name>
    <dbReference type="NCBI Taxonomy" id="559625"/>
    <lineage>
        <taxon>Bacteria</taxon>
        <taxon>Bacillati</taxon>
        <taxon>Actinomycetota</taxon>
        <taxon>Actinomycetes</taxon>
        <taxon>Mycobacteriales</taxon>
        <taxon>Gordoniaceae</taxon>
        <taxon>Gordonia</taxon>
    </lineage>
</organism>
<protein>
    <recommendedName>
        <fullName evidence="3">Peptidase MA-like domain-containing protein</fullName>
    </recommendedName>
</protein>